<dbReference type="Pfam" id="PF02518">
    <property type="entry name" value="HATPase_c"/>
    <property type="match status" value="1"/>
</dbReference>
<feature type="compositionally biased region" description="Basic and acidic residues" evidence="19">
    <location>
        <begin position="1259"/>
        <end position="1272"/>
    </location>
</feature>
<dbReference type="CDD" id="cd03365">
    <property type="entry name" value="TOPRIM_TopoIIA"/>
    <property type="match status" value="1"/>
</dbReference>
<feature type="compositionally biased region" description="Basic and acidic residues" evidence="19">
    <location>
        <begin position="1339"/>
        <end position="1349"/>
    </location>
</feature>
<keyword evidence="9" id="KW-0479">Metal-binding</keyword>
<dbReference type="InterPro" id="IPR031660">
    <property type="entry name" value="TOPRIM_C"/>
</dbReference>
<evidence type="ECO:0000256" key="2">
    <source>
        <dbReference type="ARBA" id="ARBA00001913"/>
    </source>
</evidence>
<evidence type="ECO:0000256" key="7">
    <source>
        <dbReference type="ARBA" id="ARBA00012895"/>
    </source>
</evidence>
<dbReference type="SUPFAM" id="SSF55874">
    <property type="entry name" value="ATPase domain of HSP90 chaperone/DNA topoisomerase II/histidine kinase"/>
    <property type="match status" value="1"/>
</dbReference>
<dbReference type="SMART" id="SM00434">
    <property type="entry name" value="TOP4c"/>
    <property type="match status" value="1"/>
</dbReference>
<keyword evidence="15 17" id="KW-0413">Isomerase</keyword>
<sequence length="1419" mass="161336">PNCFSTYESSVQPLSAFYRIRPLERVWVDLDLVNLRSASLTRRITCLTQKSLSTGSGSLTRWCWVQSSRVGLRTAGRRSISSTTRGTMSSDDDDFDPMFDGGGGAAKKPVAKSATTNGATKAGKANGVGGGDGGKKRLSVERIYQKKSQLEHILLRPDTYIGLYKIFDEILVNAADNKQRDPKMDTIRIDINAEKNEIKVFNNGRGIPVEMHKDEKMYVPTLIFGHLLTSSNFNDEEEKVTGGRNGYGAKLCNVFSTKFVVETASKENRKEFKQVWENNMSKAKEAKLKDFSAEDYTRITFCPDLPKFNMESLDPDTVALLSRRAYDIAASSKGVKVLLNGKRIPVKNFKDYVDFFIKGHEDETGNPVKAIYEQAHERWEVAVAVSDNGFQQMSFVNSIATTKGGRHVDYISKMIENNIAEILKKKNKGGVTIKPHQIRNHIWLFINCLIVNPTFDSQTKENMTLQVNKFGSKCAMTPKFYTQLSKSGVVESVLAWSKFKADQEMKSKHSSKKTNKLKGISKLEDANDAGTKNSIDCTLILTEGDSAKTLAVAGLGVVGRDKYGVYPLRGKLLNVREATHKQIMENKEINEMVKIIGLTYKKKYNSIEDLKSLRYGRLMIMTDQDQDGSHIKGLLINFIHHNWPSLLRLPFLEEFITPIVKATKGSSSLSFFSMPELQEWKSQTDNWHTYKIKYYKGLGTSTSKEAKDYFSDMNRHRILFMHESDQDDHAINMAFSKKAVDQRKEWLTTWMEECKRRKELGLSEIYLYEKQTKSVTYSDFINKELVLFSNLDNERSIPSVVDGFKPGQRKVMFTCLKRNDKREVKVAQLAGSVGEMSAYHHGEASLMGTIINLAQNYVGSNNVNLLQPIGQFGTRLAGGKDHASPRYIFTQMSPLARLIFNPNDDAILNYLTDDNQKIEPEWYMPILPMVLVNGADGIGTGWMTKIPNYNPREIVQNLLRMLEGHEPEDMNPWFKNFKGHIESLENQRYVVNGEIASISDNKIEITELPIRTWTQSYKEQVMEPMLNGSDKIPAIIQDYKEYHTDVTVKFIVQMNSDKLRQAELDKGLHQFFKLQTTISTSSMVLFDAKGCLRKYEGVLDIMREFFHLRLEFYGKRKDYMEGMLEAEALKLSNQARFILEKCDGTLVVENKKRKAMIDELHRKGFDSDPVKKWKIAQKLDDVAESDSEEDQDGGDLDYDYLLGMAMWSLTKERKDDLLKKKDEKHQELRHLRDMSKEDLWKKDLSEFIEKLDEVEAKELEDQKSGVSKDKALKGMGKKKKVKEEALPSPVGIRIIPRIAEELKNKAAKAAAAKTKKGEKLDKKALKETEEEKDEFDFMCDDKDMNRSLSEKLGLSAAPNGIKKATKHKKTTPLSSTDSSPRKKPKMAAKGKSNPWDDDSDEESDPSDKDFSFDDSDSEF</sequence>
<dbReference type="CDD" id="cd16930">
    <property type="entry name" value="HATPase_TopII-like"/>
    <property type="match status" value="1"/>
</dbReference>
<proteinExistence type="inferred from homology"/>
<dbReference type="SUPFAM" id="SSF54211">
    <property type="entry name" value="Ribosomal protein S5 domain 2-like"/>
    <property type="match status" value="1"/>
</dbReference>
<comment type="subunit">
    <text evidence="18">Homodimer.</text>
</comment>
<keyword evidence="11 18" id="KW-0067">ATP-binding</keyword>
<dbReference type="InterPro" id="IPR050634">
    <property type="entry name" value="DNA_Topoisomerase_II"/>
</dbReference>
<dbReference type="GO" id="GO:0006265">
    <property type="term" value="P:DNA topological change"/>
    <property type="evidence" value="ECO:0007669"/>
    <property type="project" value="UniProtKB-UniRule"/>
</dbReference>
<dbReference type="PANTHER" id="PTHR10169:SF38">
    <property type="entry name" value="DNA TOPOISOMERASE 2"/>
    <property type="match status" value="1"/>
</dbReference>
<name>A0A553PAE4_TIGCA</name>
<evidence type="ECO:0000256" key="5">
    <source>
        <dbReference type="ARBA" id="ARBA00004123"/>
    </source>
</evidence>
<dbReference type="InterPro" id="IPR014721">
    <property type="entry name" value="Ribsml_uS5_D2-typ_fold_subgr"/>
</dbReference>
<keyword evidence="16" id="KW-0539">Nucleus</keyword>
<dbReference type="PRINTS" id="PR00418">
    <property type="entry name" value="TPI2FAMILY"/>
</dbReference>
<dbReference type="InterPro" id="IPR020568">
    <property type="entry name" value="Ribosomal_Su5_D2-typ_SF"/>
</dbReference>
<evidence type="ECO:0000256" key="13">
    <source>
        <dbReference type="ARBA" id="ARBA00023029"/>
    </source>
</evidence>
<dbReference type="EMBL" id="VCGU01000005">
    <property type="protein sequence ID" value="TRY74651.1"/>
    <property type="molecule type" value="Genomic_DNA"/>
</dbReference>
<comment type="cofactor">
    <cofactor evidence="3">
        <name>Mn(2+)</name>
        <dbReference type="ChEBI" id="CHEBI:29035"/>
    </cofactor>
</comment>
<keyword evidence="12" id="KW-0460">Magnesium</keyword>
<feature type="region of interest" description="Disordered" evidence="19">
    <location>
        <begin position="105"/>
        <end position="134"/>
    </location>
</feature>
<feature type="compositionally biased region" description="Low complexity" evidence="19">
    <location>
        <begin position="106"/>
        <end position="125"/>
    </location>
</feature>
<comment type="caution">
    <text evidence="22">The sequence shown here is derived from an EMBL/GenBank/DDBJ whole genome shotgun (WGS) entry which is preliminary data.</text>
</comment>
<dbReference type="CDD" id="cd03481">
    <property type="entry name" value="TopoIIA_Trans_ScTopoIIA"/>
    <property type="match status" value="1"/>
</dbReference>
<evidence type="ECO:0000256" key="11">
    <source>
        <dbReference type="ARBA" id="ARBA00022840"/>
    </source>
</evidence>
<gene>
    <name evidence="22" type="ORF">TCAL_00574</name>
</gene>
<dbReference type="GO" id="GO:0003918">
    <property type="term" value="F:DNA topoisomerase type II (double strand cut, ATP-hydrolyzing) activity"/>
    <property type="evidence" value="ECO:0007669"/>
    <property type="project" value="UniProtKB-UniRule"/>
</dbReference>
<reference evidence="22 23" key="1">
    <citation type="journal article" date="2018" name="Nat. Ecol. Evol.">
        <title>Genomic signatures of mitonuclear coevolution across populations of Tigriopus californicus.</title>
        <authorList>
            <person name="Barreto F.S."/>
            <person name="Watson E.T."/>
            <person name="Lima T.G."/>
            <person name="Willett C.S."/>
            <person name="Edmands S."/>
            <person name="Li W."/>
            <person name="Burton R.S."/>
        </authorList>
    </citation>
    <scope>NUCLEOTIDE SEQUENCE [LARGE SCALE GENOMIC DNA]</scope>
    <source>
        <strain evidence="22 23">San Diego</strain>
    </source>
</reference>
<protein>
    <recommendedName>
        <fullName evidence="8 18">DNA topoisomerase 2</fullName>
        <ecNumber evidence="7 18">5.6.2.2</ecNumber>
    </recommendedName>
</protein>
<dbReference type="STRING" id="6832.A0A553PAE4"/>
<dbReference type="GO" id="GO:0003677">
    <property type="term" value="F:DNA binding"/>
    <property type="evidence" value="ECO:0007669"/>
    <property type="project" value="UniProtKB-UniRule"/>
</dbReference>
<evidence type="ECO:0000259" key="21">
    <source>
        <dbReference type="PROSITE" id="PS52040"/>
    </source>
</evidence>
<evidence type="ECO:0000256" key="6">
    <source>
        <dbReference type="ARBA" id="ARBA00011080"/>
    </source>
</evidence>
<comment type="function">
    <text evidence="18">Control of topological states of DNA by transient breakage and subsequent rejoining of DNA strands. Topoisomerase II makes double-strand breaks.</text>
</comment>
<dbReference type="GO" id="GO:0005634">
    <property type="term" value="C:nucleus"/>
    <property type="evidence" value="ECO:0007669"/>
    <property type="project" value="UniProtKB-SubCell"/>
</dbReference>
<dbReference type="InterPro" id="IPR013760">
    <property type="entry name" value="Topo_IIA-like_dom_sf"/>
</dbReference>
<dbReference type="FunFam" id="3.30.565.10:FF:000004">
    <property type="entry name" value="DNA topoisomerase 2"/>
    <property type="match status" value="1"/>
</dbReference>
<dbReference type="Gene3D" id="1.10.268.10">
    <property type="entry name" value="Topoisomerase, domain 3"/>
    <property type="match status" value="1"/>
</dbReference>
<dbReference type="SMART" id="SM00433">
    <property type="entry name" value="TOP2c"/>
    <property type="match status" value="1"/>
</dbReference>
<dbReference type="InterPro" id="IPR013759">
    <property type="entry name" value="Topo_IIA_B_C"/>
</dbReference>
<evidence type="ECO:0000256" key="10">
    <source>
        <dbReference type="ARBA" id="ARBA00022741"/>
    </source>
</evidence>
<dbReference type="InterPro" id="IPR001154">
    <property type="entry name" value="TopoII_euk"/>
</dbReference>
<feature type="active site" description="O-(5'-phospho-DNA)-tyrosine intermediate" evidence="17">
    <location>
        <position position="887"/>
    </location>
</feature>
<dbReference type="PROSITE" id="PS00177">
    <property type="entry name" value="TOPOISOMERASE_II"/>
    <property type="match status" value="1"/>
</dbReference>
<dbReference type="Pfam" id="PF00204">
    <property type="entry name" value="DNA_gyraseB"/>
    <property type="match status" value="1"/>
</dbReference>
<dbReference type="PANTHER" id="PTHR10169">
    <property type="entry name" value="DNA TOPOISOMERASE/GYRASE"/>
    <property type="match status" value="1"/>
</dbReference>
<feature type="non-terminal residue" evidence="22">
    <location>
        <position position="1"/>
    </location>
</feature>
<dbReference type="FunFam" id="3.30.1360.40:FF:000003">
    <property type="entry name" value="DNA topoisomerase 2"/>
    <property type="match status" value="1"/>
</dbReference>
<evidence type="ECO:0000256" key="18">
    <source>
        <dbReference type="RuleBase" id="RU362094"/>
    </source>
</evidence>
<dbReference type="EC" id="5.6.2.2" evidence="7 18"/>
<dbReference type="InterPro" id="IPR013757">
    <property type="entry name" value="Topo_IIA_A_a_sf"/>
</dbReference>
<dbReference type="Gene3D" id="3.30.565.10">
    <property type="entry name" value="Histidine kinase-like ATPase, C-terminal domain"/>
    <property type="match status" value="1"/>
</dbReference>
<keyword evidence="23" id="KW-1185">Reference proteome</keyword>
<feature type="compositionally biased region" description="Acidic residues" evidence="19">
    <location>
        <begin position="1395"/>
        <end position="1404"/>
    </location>
</feature>
<organism evidence="22 23">
    <name type="scientific">Tigriopus californicus</name>
    <name type="common">Marine copepod</name>
    <dbReference type="NCBI Taxonomy" id="6832"/>
    <lineage>
        <taxon>Eukaryota</taxon>
        <taxon>Metazoa</taxon>
        <taxon>Ecdysozoa</taxon>
        <taxon>Arthropoda</taxon>
        <taxon>Crustacea</taxon>
        <taxon>Multicrustacea</taxon>
        <taxon>Hexanauplia</taxon>
        <taxon>Copepoda</taxon>
        <taxon>Harpacticoida</taxon>
        <taxon>Harpacticidae</taxon>
        <taxon>Tigriopus</taxon>
    </lineage>
</organism>
<dbReference type="InterPro" id="IPR001241">
    <property type="entry name" value="Topo_IIA"/>
</dbReference>
<evidence type="ECO:0000259" key="20">
    <source>
        <dbReference type="PROSITE" id="PS50880"/>
    </source>
</evidence>
<dbReference type="PROSITE" id="PS52040">
    <property type="entry name" value="TOPO_IIA"/>
    <property type="match status" value="1"/>
</dbReference>
<dbReference type="GO" id="GO:0046872">
    <property type="term" value="F:metal ion binding"/>
    <property type="evidence" value="ECO:0007669"/>
    <property type="project" value="UniProtKB-KW"/>
</dbReference>
<feature type="domain" description="Toprim" evidence="20">
    <location>
        <begin position="537"/>
        <end position="654"/>
    </location>
</feature>
<dbReference type="Gene3D" id="3.30.230.10">
    <property type="match status" value="1"/>
</dbReference>
<dbReference type="Proteomes" id="UP000318571">
    <property type="component" value="Chromosome 2"/>
</dbReference>
<dbReference type="GO" id="GO:0000712">
    <property type="term" value="P:resolution of meiotic recombination intermediates"/>
    <property type="evidence" value="ECO:0007669"/>
    <property type="project" value="TreeGrafter"/>
</dbReference>
<feature type="compositionally biased region" description="Basic and acidic residues" evidence="19">
    <location>
        <begin position="1315"/>
        <end position="1329"/>
    </location>
</feature>
<dbReference type="OMA" id="TWTQDFK"/>
<evidence type="ECO:0000256" key="17">
    <source>
        <dbReference type="PROSITE-ProRule" id="PRU01384"/>
    </source>
</evidence>
<feature type="region of interest" description="Disordered" evidence="19">
    <location>
        <begin position="1305"/>
        <end position="1419"/>
    </location>
</feature>
<keyword evidence="10 18" id="KW-0547">Nucleotide-binding</keyword>
<feature type="domain" description="Topo IIA-type catalytic" evidence="21">
    <location>
        <begin position="797"/>
        <end position="1244"/>
    </location>
</feature>
<comment type="cofactor">
    <cofactor evidence="2">
        <name>Ca(2+)</name>
        <dbReference type="ChEBI" id="CHEBI:29108"/>
    </cofactor>
</comment>
<comment type="catalytic activity">
    <reaction evidence="1 17 18">
        <text>ATP-dependent breakage, passage and rejoining of double-stranded DNA.</text>
        <dbReference type="EC" id="5.6.2.2"/>
    </reaction>
</comment>
<comment type="subcellular location">
    <subcellularLocation>
        <location evidence="5">Nucleus</location>
    </subcellularLocation>
</comment>
<evidence type="ECO:0000256" key="16">
    <source>
        <dbReference type="ARBA" id="ARBA00023242"/>
    </source>
</evidence>
<dbReference type="InterPro" id="IPR006171">
    <property type="entry name" value="TOPRIM_dom"/>
</dbReference>
<evidence type="ECO:0000313" key="22">
    <source>
        <dbReference type="EMBL" id="TRY74651.1"/>
    </source>
</evidence>
<dbReference type="PROSITE" id="PS50880">
    <property type="entry name" value="TOPRIM"/>
    <property type="match status" value="1"/>
</dbReference>
<evidence type="ECO:0000256" key="3">
    <source>
        <dbReference type="ARBA" id="ARBA00001936"/>
    </source>
</evidence>
<dbReference type="InterPro" id="IPR002205">
    <property type="entry name" value="Topo_IIA_dom_A"/>
</dbReference>
<accession>A0A553PAE4</accession>
<keyword evidence="14 17" id="KW-0238">DNA-binding</keyword>
<dbReference type="FunFam" id="3.40.50.670:FF:000001">
    <property type="entry name" value="DNA topoisomerase 2"/>
    <property type="match status" value="1"/>
</dbReference>
<dbReference type="FunFam" id="3.90.199.10:FF:000002">
    <property type="entry name" value="DNA topoisomerase 2"/>
    <property type="match status" value="1"/>
</dbReference>
<dbReference type="FunFam" id="1.10.268.10:FF:000002">
    <property type="entry name" value="DNA topoisomerase 2"/>
    <property type="match status" value="1"/>
</dbReference>
<dbReference type="GO" id="GO:0000819">
    <property type="term" value="P:sister chromatid segregation"/>
    <property type="evidence" value="ECO:0007669"/>
    <property type="project" value="TreeGrafter"/>
</dbReference>
<evidence type="ECO:0000256" key="8">
    <source>
        <dbReference type="ARBA" id="ARBA00019635"/>
    </source>
</evidence>
<dbReference type="InterPro" id="IPR034157">
    <property type="entry name" value="TOPRIM_TopoII"/>
</dbReference>
<evidence type="ECO:0000256" key="14">
    <source>
        <dbReference type="ARBA" id="ARBA00023125"/>
    </source>
</evidence>
<dbReference type="Pfam" id="PF00521">
    <property type="entry name" value="DNA_topoisoIV"/>
    <property type="match status" value="1"/>
</dbReference>
<dbReference type="InterPro" id="IPR003594">
    <property type="entry name" value="HATPase_dom"/>
</dbReference>
<dbReference type="FunFam" id="3.30.1490.30:FF:000001">
    <property type="entry name" value="DNA topoisomerase 2"/>
    <property type="match status" value="1"/>
</dbReference>
<dbReference type="Gene3D" id="3.30.1490.30">
    <property type="match status" value="1"/>
</dbReference>
<comment type="cofactor">
    <cofactor evidence="4">
        <name>Mg(2+)</name>
        <dbReference type="ChEBI" id="CHEBI:18420"/>
    </cofactor>
</comment>
<dbReference type="Gene3D" id="3.90.199.10">
    <property type="entry name" value="Topoisomerase II, domain 5"/>
    <property type="match status" value="1"/>
</dbReference>
<evidence type="ECO:0000256" key="1">
    <source>
        <dbReference type="ARBA" id="ARBA00000185"/>
    </source>
</evidence>
<dbReference type="SUPFAM" id="SSF56719">
    <property type="entry name" value="Type II DNA topoisomerase"/>
    <property type="match status" value="1"/>
</dbReference>
<dbReference type="FunFam" id="3.30.230.10:FF:000008">
    <property type="entry name" value="DNA topoisomerase 2"/>
    <property type="match status" value="1"/>
</dbReference>
<dbReference type="GO" id="GO:0005524">
    <property type="term" value="F:ATP binding"/>
    <property type="evidence" value="ECO:0007669"/>
    <property type="project" value="UniProtKB-UniRule"/>
</dbReference>
<evidence type="ECO:0000256" key="15">
    <source>
        <dbReference type="ARBA" id="ARBA00023235"/>
    </source>
</evidence>
<comment type="similarity">
    <text evidence="6 18">Belongs to the type II topoisomerase family.</text>
</comment>
<dbReference type="InterPro" id="IPR013758">
    <property type="entry name" value="Topo_IIA_A/C_ab"/>
</dbReference>
<feature type="region of interest" description="Disordered" evidence="19">
    <location>
        <begin position="1259"/>
        <end position="1285"/>
    </location>
</feature>
<dbReference type="CDD" id="cd00187">
    <property type="entry name" value="TOP4c"/>
    <property type="match status" value="1"/>
</dbReference>
<dbReference type="Gene3D" id="3.40.50.670">
    <property type="match status" value="1"/>
</dbReference>
<dbReference type="Gene3D" id="3.30.1360.40">
    <property type="match status" value="1"/>
</dbReference>
<evidence type="ECO:0000256" key="19">
    <source>
        <dbReference type="SAM" id="MobiDB-lite"/>
    </source>
</evidence>
<evidence type="ECO:0000256" key="4">
    <source>
        <dbReference type="ARBA" id="ARBA00001946"/>
    </source>
</evidence>
<dbReference type="Pfam" id="PF16898">
    <property type="entry name" value="TOPRIM_C"/>
    <property type="match status" value="1"/>
</dbReference>
<dbReference type="Pfam" id="PF01751">
    <property type="entry name" value="Toprim"/>
    <property type="match status" value="1"/>
</dbReference>
<evidence type="ECO:0000256" key="12">
    <source>
        <dbReference type="ARBA" id="ARBA00022842"/>
    </source>
</evidence>
<keyword evidence="13 17" id="KW-0799">Topoisomerase</keyword>
<evidence type="ECO:0000313" key="23">
    <source>
        <dbReference type="Proteomes" id="UP000318571"/>
    </source>
</evidence>
<dbReference type="PRINTS" id="PR01158">
    <property type="entry name" value="TOPISMRASEII"/>
</dbReference>
<evidence type="ECO:0000256" key="9">
    <source>
        <dbReference type="ARBA" id="ARBA00022723"/>
    </source>
</evidence>
<dbReference type="InterPro" id="IPR013506">
    <property type="entry name" value="Topo_IIA_bsu_dom2"/>
</dbReference>
<dbReference type="InterPro" id="IPR036890">
    <property type="entry name" value="HATPase_C_sf"/>
</dbReference>
<dbReference type="InterPro" id="IPR018522">
    <property type="entry name" value="TopoIIA_CS"/>
</dbReference>